<gene>
    <name evidence="9" type="ORF">JF886_10945</name>
</gene>
<evidence type="ECO:0000256" key="2">
    <source>
        <dbReference type="ARBA" id="ARBA00022475"/>
    </source>
</evidence>
<keyword evidence="6 8" id="KW-0472">Membrane</keyword>
<feature type="transmembrane region" description="Helical" evidence="8">
    <location>
        <begin position="283"/>
        <end position="303"/>
    </location>
</feature>
<feature type="transmembrane region" description="Helical" evidence="8">
    <location>
        <begin position="324"/>
        <end position="344"/>
    </location>
</feature>
<keyword evidence="4 8" id="KW-0812">Transmembrane</keyword>
<evidence type="ECO:0000256" key="7">
    <source>
        <dbReference type="SAM" id="MobiDB-lite"/>
    </source>
</evidence>
<dbReference type="RefSeq" id="WP_337312391.1">
    <property type="nucleotide sequence ID" value="NZ_JAEKNS010000113.1"/>
</dbReference>
<dbReference type="PANTHER" id="PTHR30589">
    <property type="entry name" value="PROLIPOPROTEIN DIACYLGLYCERYL TRANSFERASE"/>
    <property type="match status" value="1"/>
</dbReference>
<organism evidence="9 10">
    <name type="scientific">Candidatus Aeolococcus gillhamiae</name>
    <dbReference type="NCBI Taxonomy" id="3127015"/>
    <lineage>
        <taxon>Bacteria</taxon>
        <taxon>Bacillati</taxon>
        <taxon>Candidatus Dormiibacterota</taxon>
        <taxon>Candidatus Dormibacteria</taxon>
        <taxon>Candidatus Aeolococcales</taxon>
        <taxon>Candidatus Aeolococcaceae</taxon>
        <taxon>Candidatus Aeolococcus</taxon>
    </lineage>
</organism>
<dbReference type="GO" id="GO:0008961">
    <property type="term" value="F:phosphatidylglycerol-prolipoprotein diacylglyceryl transferase activity"/>
    <property type="evidence" value="ECO:0007669"/>
    <property type="project" value="InterPro"/>
</dbReference>
<feature type="transmembrane region" description="Helical" evidence="8">
    <location>
        <begin position="249"/>
        <end position="271"/>
    </location>
</feature>
<keyword evidence="3 9" id="KW-0808">Transferase</keyword>
<dbReference type="Pfam" id="PF01790">
    <property type="entry name" value="LGT"/>
    <property type="match status" value="1"/>
</dbReference>
<evidence type="ECO:0000256" key="1">
    <source>
        <dbReference type="ARBA" id="ARBA00007150"/>
    </source>
</evidence>
<feature type="transmembrane region" description="Helical" evidence="8">
    <location>
        <begin position="216"/>
        <end position="237"/>
    </location>
</feature>
<accession>A0A934K4C5</accession>
<name>A0A934K4C5_9BACT</name>
<protein>
    <submittedName>
        <fullName evidence="9">Prolipoprotein diacylglyceryl transferase</fullName>
    </submittedName>
</protein>
<feature type="transmembrane region" description="Helical" evidence="8">
    <location>
        <begin position="386"/>
        <end position="406"/>
    </location>
</feature>
<dbReference type="GO" id="GO:0042158">
    <property type="term" value="P:lipoprotein biosynthetic process"/>
    <property type="evidence" value="ECO:0007669"/>
    <property type="project" value="InterPro"/>
</dbReference>
<evidence type="ECO:0000256" key="5">
    <source>
        <dbReference type="ARBA" id="ARBA00022989"/>
    </source>
</evidence>
<comment type="caution">
    <text evidence="9">The sequence shown here is derived from an EMBL/GenBank/DDBJ whole genome shotgun (WGS) entry which is preliminary data.</text>
</comment>
<feature type="transmembrane region" description="Helical" evidence="8">
    <location>
        <begin position="350"/>
        <end position="366"/>
    </location>
</feature>
<dbReference type="Proteomes" id="UP000606991">
    <property type="component" value="Unassembled WGS sequence"/>
</dbReference>
<evidence type="ECO:0000256" key="6">
    <source>
        <dbReference type="ARBA" id="ARBA00023136"/>
    </source>
</evidence>
<evidence type="ECO:0000256" key="4">
    <source>
        <dbReference type="ARBA" id="ARBA00022692"/>
    </source>
</evidence>
<dbReference type="InterPro" id="IPR001640">
    <property type="entry name" value="Lgt"/>
</dbReference>
<sequence length="407" mass="42954">MSRRRRGVPAGSRVAAGTARRPATRAPAAAPRRALPTFIPDEAASDEELPQGITLNYWFDSGSGSHPYVARLRFVGRRTGVDRPSGRDSFVREETVEVVPNSGPVSVSPRVFDINAGEWAVAAEMLSPNGGRPLAVRPRVGAPTVYPAAWSWPRWKLLVRSPAPLKTRLAPLTGFDAMPAVIPGSWMFLVALGVVIGFLFQGRLLPYEHVAPGRVFLISLLMVAAGIIGAKLWFIALKRTLRGVWRDGMCIQGALVGAAVVGLGALTLQHLPIGAVVDATTPGLFVGIAVGRTGCFLTGCCAGRATSSRWALWSSDRRVGARRIPVQLLESLSGLVIGLVGLVVVVRSGAGSGALFLASFAAYTLCRQGLLRLRAERRRSSMGGPITAALAGVVLAGSIAVLIIGAH</sequence>
<feature type="region of interest" description="Disordered" evidence="7">
    <location>
        <begin position="1"/>
        <end position="31"/>
    </location>
</feature>
<proteinExistence type="inferred from homology"/>
<keyword evidence="2" id="KW-1003">Cell membrane</keyword>
<dbReference type="EMBL" id="JAEKNS010000113">
    <property type="protein sequence ID" value="MBJ7595358.1"/>
    <property type="molecule type" value="Genomic_DNA"/>
</dbReference>
<feature type="transmembrane region" description="Helical" evidence="8">
    <location>
        <begin position="186"/>
        <end position="204"/>
    </location>
</feature>
<reference evidence="9 10" key="1">
    <citation type="submission" date="2020-10" db="EMBL/GenBank/DDBJ databases">
        <title>Ca. Dormibacterota MAGs.</title>
        <authorList>
            <person name="Montgomery K."/>
        </authorList>
    </citation>
    <scope>NUCLEOTIDE SEQUENCE [LARGE SCALE GENOMIC DNA]</scope>
    <source>
        <strain evidence="9">SC8812_S17_18</strain>
    </source>
</reference>
<keyword evidence="5 8" id="KW-1133">Transmembrane helix</keyword>
<comment type="similarity">
    <text evidence="1">Belongs to the Lgt family.</text>
</comment>
<feature type="compositionally biased region" description="Low complexity" evidence="7">
    <location>
        <begin position="15"/>
        <end position="31"/>
    </location>
</feature>
<dbReference type="GO" id="GO:0005886">
    <property type="term" value="C:plasma membrane"/>
    <property type="evidence" value="ECO:0007669"/>
    <property type="project" value="InterPro"/>
</dbReference>
<evidence type="ECO:0000256" key="8">
    <source>
        <dbReference type="SAM" id="Phobius"/>
    </source>
</evidence>
<dbReference type="PANTHER" id="PTHR30589:SF0">
    <property type="entry name" value="PHOSPHATIDYLGLYCEROL--PROLIPOPROTEIN DIACYLGLYCERYL TRANSFERASE"/>
    <property type="match status" value="1"/>
</dbReference>
<evidence type="ECO:0000313" key="10">
    <source>
        <dbReference type="Proteomes" id="UP000606991"/>
    </source>
</evidence>
<evidence type="ECO:0000313" key="9">
    <source>
        <dbReference type="EMBL" id="MBJ7595358.1"/>
    </source>
</evidence>
<evidence type="ECO:0000256" key="3">
    <source>
        <dbReference type="ARBA" id="ARBA00022679"/>
    </source>
</evidence>
<dbReference type="AlphaFoldDB" id="A0A934K4C5"/>